<evidence type="ECO:0000313" key="3">
    <source>
        <dbReference type="Proteomes" id="UP000053789"/>
    </source>
</evidence>
<organism evidence="2 3">
    <name type="scientific">Cladophialophora bantiana (strain ATCC 10958 / CBS 173.52 / CDC B-1940 / NIH 8579)</name>
    <name type="common">Xylohypha bantiana</name>
    <dbReference type="NCBI Taxonomy" id="1442370"/>
    <lineage>
        <taxon>Eukaryota</taxon>
        <taxon>Fungi</taxon>
        <taxon>Dikarya</taxon>
        <taxon>Ascomycota</taxon>
        <taxon>Pezizomycotina</taxon>
        <taxon>Eurotiomycetes</taxon>
        <taxon>Chaetothyriomycetidae</taxon>
        <taxon>Chaetothyriales</taxon>
        <taxon>Herpotrichiellaceae</taxon>
        <taxon>Cladophialophora</taxon>
    </lineage>
</organism>
<gene>
    <name evidence="2" type="ORF">Z519_03476</name>
</gene>
<reference evidence="2" key="1">
    <citation type="submission" date="2015-01" db="EMBL/GenBank/DDBJ databases">
        <title>The Genome Sequence of Cladophialophora bantiana CBS 173.52.</title>
        <authorList>
            <consortium name="The Broad Institute Genomics Platform"/>
            <person name="Cuomo C."/>
            <person name="de Hoog S."/>
            <person name="Gorbushina A."/>
            <person name="Stielow B."/>
            <person name="Teixiera M."/>
            <person name="Abouelleil A."/>
            <person name="Chapman S.B."/>
            <person name="Priest M."/>
            <person name="Young S.K."/>
            <person name="Wortman J."/>
            <person name="Nusbaum C."/>
            <person name="Birren B."/>
        </authorList>
    </citation>
    <scope>NUCLEOTIDE SEQUENCE [LARGE SCALE GENOMIC DNA]</scope>
    <source>
        <strain evidence="2">CBS 173.52</strain>
    </source>
</reference>
<dbReference type="Proteomes" id="UP000053789">
    <property type="component" value="Unassembled WGS sequence"/>
</dbReference>
<dbReference type="VEuPathDB" id="FungiDB:Z519_03476"/>
<proteinExistence type="predicted"/>
<keyword evidence="3" id="KW-1185">Reference proteome</keyword>
<sequence length="153" mass="16692">MIHDATPLPLQREFGQYQSPPYDASFLASQHVDLPAFADYRSAHRSDIDVPPELSESDSTVVFGTPGAMLSAGARVVELDDLDPADVARLFGSPPPAQTSTLPAQKTASPILDRYHSQGSDSQREPFELPPELFNRAVDVHARKWLSDFCDGG</sequence>
<feature type="region of interest" description="Disordered" evidence="1">
    <location>
        <begin position="87"/>
        <end position="109"/>
    </location>
</feature>
<protein>
    <submittedName>
        <fullName evidence="2">Uncharacterized protein</fullName>
    </submittedName>
</protein>
<accession>A0A0D2GDD4</accession>
<evidence type="ECO:0000313" key="2">
    <source>
        <dbReference type="EMBL" id="KIW96407.1"/>
    </source>
</evidence>
<feature type="compositionally biased region" description="Polar residues" evidence="1">
    <location>
        <begin position="98"/>
        <end position="108"/>
    </location>
</feature>
<dbReference type="GeneID" id="27696404"/>
<dbReference type="OrthoDB" id="4136092at2759"/>
<name>A0A0D2GDD4_CLAB1</name>
<dbReference type="AlphaFoldDB" id="A0A0D2GDD4"/>
<evidence type="ECO:0000256" key="1">
    <source>
        <dbReference type="SAM" id="MobiDB-lite"/>
    </source>
</evidence>
<dbReference type="HOGENOM" id="CLU_1713037_0_0_1"/>
<dbReference type="EMBL" id="KN846983">
    <property type="protein sequence ID" value="KIW96407.1"/>
    <property type="molecule type" value="Genomic_DNA"/>
</dbReference>
<dbReference type="RefSeq" id="XP_016623076.1">
    <property type="nucleotide sequence ID" value="XM_016761226.1"/>
</dbReference>